<dbReference type="Proteomes" id="UP000439903">
    <property type="component" value="Unassembled WGS sequence"/>
</dbReference>
<accession>A0A8H4AJK9</accession>
<evidence type="ECO:0000256" key="1">
    <source>
        <dbReference type="SAM" id="MobiDB-lite"/>
    </source>
</evidence>
<evidence type="ECO:0000313" key="3">
    <source>
        <dbReference type="Proteomes" id="UP000439903"/>
    </source>
</evidence>
<feature type="compositionally biased region" description="Basic and acidic residues" evidence="1">
    <location>
        <begin position="133"/>
        <end position="148"/>
    </location>
</feature>
<feature type="region of interest" description="Disordered" evidence="1">
    <location>
        <begin position="89"/>
        <end position="167"/>
    </location>
</feature>
<proteinExistence type="predicted"/>
<reference evidence="2 3" key="1">
    <citation type="journal article" date="2019" name="Environ. Microbiol.">
        <title>At the nexus of three kingdoms: the genome of the mycorrhizal fungus Gigaspora margarita provides insights into plant, endobacterial and fungal interactions.</title>
        <authorList>
            <person name="Venice F."/>
            <person name="Ghignone S."/>
            <person name="Salvioli di Fossalunga A."/>
            <person name="Amselem J."/>
            <person name="Novero M."/>
            <person name="Xianan X."/>
            <person name="Sedzielewska Toro K."/>
            <person name="Morin E."/>
            <person name="Lipzen A."/>
            <person name="Grigoriev I.V."/>
            <person name="Henrissat B."/>
            <person name="Martin F.M."/>
            <person name="Bonfante P."/>
        </authorList>
    </citation>
    <scope>NUCLEOTIDE SEQUENCE [LARGE SCALE GENOMIC DNA]</scope>
    <source>
        <strain evidence="2 3">BEG34</strain>
    </source>
</reference>
<comment type="caution">
    <text evidence="2">The sequence shown here is derived from an EMBL/GenBank/DDBJ whole genome shotgun (WGS) entry which is preliminary data.</text>
</comment>
<feature type="compositionally biased region" description="Basic and acidic residues" evidence="1">
    <location>
        <begin position="94"/>
        <end position="116"/>
    </location>
</feature>
<evidence type="ECO:0000313" key="2">
    <source>
        <dbReference type="EMBL" id="KAF0502490.1"/>
    </source>
</evidence>
<organism evidence="2 3">
    <name type="scientific">Gigaspora margarita</name>
    <dbReference type="NCBI Taxonomy" id="4874"/>
    <lineage>
        <taxon>Eukaryota</taxon>
        <taxon>Fungi</taxon>
        <taxon>Fungi incertae sedis</taxon>
        <taxon>Mucoromycota</taxon>
        <taxon>Glomeromycotina</taxon>
        <taxon>Glomeromycetes</taxon>
        <taxon>Diversisporales</taxon>
        <taxon>Gigasporaceae</taxon>
        <taxon>Gigaspora</taxon>
    </lineage>
</organism>
<keyword evidence="3" id="KW-1185">Reference proteome</keyword>
<protein>
    <submittedName>
        <fullName evidence="2">Uncharacterized protein</fullName>
    </submittedName>
</protein>
<gene>
    <name evidence="2" type="ORF">F8M41_019799</name>
</gene>
<dbReference type="EMBL" id="WTPW01000523">
    <property type="protein sequence ID" value="KAF0502490.1"/>
    <property type="molecule type" value="Genomic_DNA"/>
</dbReference>
<name>A0A8H4AJK9_GIGMA</name>
<sequence length="173" mass="19891">MVALSQQIPQITYFVNFSIATSIQQQPIVICTPSPAFHQERASYSENKISTTTIQSKANNNKEKESAKKETKFIDYLLEADLDNEVQKKVSISKQKDQGDKNPKNDEYKAQEREPKTLCTKSIYNNRRHNKKLKYEHNNGIDIGKEEQLTSVGHQKSEEKDQDTEIYSLVPII</sequence>
<dbReference type="AlphaFoldDB" id="A0A8H4AJK9"/>